<evidence type="ECO:0000256" key="3">
    <source>
        <dbReference type="RuleBase" id="RU362042"/>
    </source>
</evidence>
<dbReference type="EMBL" id="FXTU01000004">
    <property type="protein sequence ID" value="SMP23029.1"/>
    <property type="molecule type" value="Genomic_DNA"/>
</dbReference>
<proteinExistence type="inferred from homology"/>
<dbReference type="GO" id="GO:0004252">
    <property type="term" value="F:serine-type endopeptidase activity"/>
    <property type="evidence" value="ECO:0007669"/>
    <property type="project" value="InterPro"/>
</dbReference>
<comment type="catalytic activity">
    <reaction evidence="3">
        <text>Cleavage of hydrophobic, N-terminal signal or leader sequences from secreted and periplasmic proteins.</text>
        <dbReference type="EC" id="3.4.21.89"/>
    </reaction>
</comment>
<gene>
    <name evidence="5" type="ORF">SAMN06265361_104136</name>
</gene>
<dbReference type="Proteomes" id="UP001157946">
    <property type="component" value="Unassembled WGS sequence"/>
</dbReference>
<dbReference type="InterPro" id="IPR000223">
    <property type="entry name" value="Pept_S26A_signal_pept_1"/>
</dbReference>
<comment type="similarity">
    <text evidence="2 3">Belongs to the peptidase S26 family.</text>
</comment>
<dbReference type="RefSeq" id="WP_102993357.1">
    <property type="nucleotide sequence ID" value="NZ_FXTU01000004.1"/>
</dbReference>
<dbReference type="NCBIfam" id="TIGR02227">
    <property type="entry name" value="sigpep_I_bact"/>
    <property type="match status" value="1"/>
</dbReference>
<dbReference type="EC" id="3.4.21.89" evidence="3"/>
<reference evidence="5" key="1">
    <citation type="submission" date="2017-05" db="EMBL/GenBank/DDBJ databases">
        <authorList>
            <person name="Varghese N."/>
            <person name="Submissions S."/>
        </authorList>
    </citation>
    <scope>NUCLEOTIDE SEQUENCE</scope>
    <source>
        <strain evidence="5">DSM 45262</strain>
    </source>
</reference>
<dbReference type="Pfam" id="PF10502">
    <property type="entry name" value="Peptidase_S26"/>
    <property type="match status" value="1"/>
</dbReference>
<evidence type="ECO:0000313" key="6">
    <source>
        <dbReference type="Proteomes" id="UP001157946"/>
    </source>
</evidence>
<accession>A0AA46AG16</accession>
<feature type="transmembrane region" description="Helical" evidence="3">
    <location>
        <begin position="12"/>
        <end position="34"/>
    </location>
</feature>
<comment type="caution">
    <text evidence="5">The sequence shown here is derived from an EMBL/GenBank/DDBJ whole genome shotgun (WGS) entry which is preliminary data.</text>
</comment>
<evidence type="ECO:0000313" key="5">
    <source>
        <dbReference type="EMBL" id="SMP23029.1"/>
    </source>
</evidence>
<protein>
    <recommendedName>
        <fullName evidence="3">Signal peptidase I</fullName>
        <ecNumber evidence="3">3.4.21.89</ecNumber>
    </recommendedName>
</protein>
<dbReference type="PANTHER" id="PTHR43390:SF1">
    <property type="entry name" value="CHLOROPLAST PROCESSING PEPTIDASE"/>
    <property type="match status" value="1"/>
</dbReference>
<keyword evidence="3" id="KW-1133">Transmembrane helix</keyword>
<sequence>MSDSPKTLHLLLYAIIGLAGLALGLRLFFGIYQVHGVGMEPTLKNKEFCLVANYPLSLEQGDLVVFRSNSGKPLVRRVIGLPKQKVEIKDSKVYINGQLVREPYVARAKGIIDTAPVQIPEDEYYLLSDDRLDTLDSRRLGTIHEDQLLGKIIY</sequence>
<keyword evidence="3" id="KW-0378">Hydrolase</keyword>
<feature type="domain" description="Peptidase S26" evidence="4">
    <location>
        <begin position="13"/>
        <end position="152"/>
    </location>
</feature>
<dbReference type="GO" id="GO:0006465">
    <property type="term" value="P:signal peptide processing"/>
    <property type="evidence" value="ECO:0007669"/>
    <property type="project" value="InterPro"/>
</dbReference>
<name>A0AA46AG16_9BACL</name>
<dbReference type="PRINTS" id="PR00727">
    <property type="entry name" value="LEADERPTASE"/>
</dbReference>
<dbReference type="GO" id="GO:0005886">
    <property type="term" value="C:plasma membrane"/>
    <property type="evidence" value="ECO:0007669"/>
    <property type="project" value="UniProtKB-SubCell"/>
</dbReference>
<dbReference type="GO" id="GO:0009003">
    <property type="term" value="F:signal peptidase activity"/>
    <property type="evidence" value="ECO:0007669"/>
    <property type="project" value="UniProtKB-EC"/>
</dbReference>
<dbReference type="PANTHER" id="PTHR43390">
    <property type="entry name" value="SIGNAL PEPTIDASE I"/>
    <property type="match status" value="1"/>
</dbReference>
<dbReference type="Gene3D" id="2.10.109.10">
    <property type="entry name" value="Umud Fragment, subunit A"/>
    <property type="match status" value="1"/>
</dbReference>
<evidence type="ECO:0000259" key="4">
    <source>
        <dbReference type="Pfam" id="PF10502"/>
    </source>
</evidence>
<organism evidence="5 6">
    <name type="scientific">Laceyella tengchongensis</name>
    <dbReference type="NCBI Taxonomy" id="574699"/>
    <lineage>
        <taxon>Bacteria</taxon>
        <taxon>Bacillati</taxon>
        <taxon>Bacillota</taxon>
        <taxon>Bacilli</taxon>
        <taxon>Bacillales</taxon>
        <taxon>Thermoactinomycetaceae</taxon>
        <taxon>Laceyella</taxon>
    </lineage>
</organism>
<comment type="subcellular location">
    <subcellularLocation>
        <location evidence="1">Cell membrane</location>
        <topology evidence="1">Single-pass type II membrane protein</topology>
    </subcellularLocation>
    <subcellularLocation>
        <location evidence="3">Membrane</location>
        <topology evidence="3">Single-pass type II membrane protein</topology>
    </subcellularLocation>
</comment>
<keyword evidence="6" id="KW-1185">Reference proteome</keyword>
<keyword evidence="3" id="KW-0472">Membrane</keyword>
<dbReference type="CDD" id="cd06530">
    <property type="entry name" value="S26_SPase_I"/>
    <property type="match status" value="1"/>
</dbReference>
<dbReference type="InterPro" id="IPR036286">
    <property type="entry name" value="LexA/Signal_pep-like_sf"/>
</dbReference>
<dbReference type="AlphaFoldDB" id="A0AA46AG16"/>
<dbReference type="SUPFAM" id="SSF51306">
    <property type="entry name" value="LexA/Signal peptidase"/>
    <property type="match status" value="1"/>
</dbReference>
<dbReference type="InterPro" id="IPR019533">
    <property type="entry name" value="Peptidase_S26"/>
</dbReference>
<evidence type="ECO:0000256" key="2">
    <source>
        <dbReference type="ARBA" id="ARBA00009370"/>
    </source>
</evidence>
<keyword evidence="3" id="KW-0812">Transmembrane</keyword>
<evidence type="ECO:0000256" key="1">
    <source>
        <dbReference type="ARBA" id="ARBA00004401"/>
    </source>
</evidence>
<keyword evidence="3" id="KW-0645">Protease</keyword>